<gene>
    <name evidence="4" type="ORF">GCM10010315_27850</name>
</gene>
<comment type="caution">
    <text evidence="4">The sequence shown here is derived from an EMBL/GenBank/DDBJ whole genome shotgun (WGS) entry which is preliminary data.</text>
</comment>
<dbReference type="PANTHER" id="PTHR48050">
    <property type="entry name" value="STEROL 3-BETA-GLUCOSYLTRANSFERASE"/>
    <property type="match status" value="1"/>
</dbReference>
<dbReference type="InterPro" id="IPR010610">
    <property type="entry name" value="EryCIII-like_C"/>
</dbReference>
<evidence type="ECO:0000259" key="3">
    <source>
        <dbReference type="Pfam" id="PF06722"/>
    </source>
</evidence>
<name>A0ABN3TRH6_9ACTN</name>
<dbReference type="InterPro" id="IPR002213">
    <property type="entry name" value="UDP_glucos_trans"/>
</dbReference>
<evidence type="ECO:0000256" key="1">
    <source>
        <dbReference type="ARBA" id="ARBA00022679"/>
    </source>
</evidence>
<sequence>MSRFLFVVPPLVGHINPAAAVAAELTRRGHRVAWAGLPGPVEEPAGPGAEIHPCDVPRDLHRPPGLRGVAALHFLWQDFLAPLATAMAPGVERAVAAFRPDVLVADQQALAGSLTAERLGIPCATSATTSAEFSGALSTMPKVEEWIRSLLAGLRAALGDPARTHDPRFSPDLVLAFTTPALAGACAAPPQTRFVGPALARRPGTAPFPWEWLDPARHTVLVSLGTANTGLGGRFLAECAAAVRERAPRVQAVVADPGGALDGTSDDTVLALPRVPQPALLGRASAVVCHAGHNTVAESLLHGVPLVVAPIRDDQPVIAQQLTTAGAGIRIRFGRADRRAIGAALDSVLGDPGYRAAARRVQESFRAAGGAAAAAAHLEEAAGSGTGSGTESRTESRPGQGGPGRP</sequence>
<evidence type="ECO:0000313" key="4">
    <source>
        <dbReference type="EMBL" id="GAA2716558.1"/>
    </source>
</evidence>
<dbReference type="InterPro" id="IPR050426">
    <property type="entry name" value="Glycosyltransferase_28"/>
</dbReference>
<dbReference type="PANTHER" id="PTHR48050:SF13">
    <property type="entry name" value="STEROL 3-BETA-GLUCOSYLTRANSFERASE UGT80A2"/>
    <property type="match status" value="1"/>
</dbReference>
<accession>A0ABN3TRH6</accession>
<feature type="region of interest" description="Disordered" evidence="2">
    <location>
        <begin position="376"/>
        <end position="406"/>
    </location>
</feature>
<protein>
    <submittedName>
        <fullName evidence="4">Glycosyltransferase</fullName>
    </submittedName>
</protein>
<proteinExistence type="predicted"/>
<dbReference type="EMBL" id="BAAASL010000009">
    <property type="protein sequence ID" value="GAA2716558.1"/>
    <property type="molecule type" value="Genomic_DNA"/>
</dbReference>
<feature type="domain" description="Erythromycin biosynthesis protein CIII-like C-terminal" evidence="3">
    <location>
        <begin position="269"/>
        <end position="367"/>
    </location>
</feature>
<evidence type="ECO:0000256" key="2">
    <source>
        <dbReference type="SAM" id="MobiDB-lite"/>
    </source>
</evidence>
<dbReference type="Gene3D" id="3.40.50.2000">
    <property type="entry name" value="Glycogen Phosphorylase B"/>
    <property type="match status" value="2"/>
</dbReference>
<dbReference type="Proteomes" id="UP001500886">
    <property type="component" value="Unassembled WGS sequence"/>
</dbReference>
<reference evidence="4 5" key="1">
    <citation type="journal article" date="2019" name="Int. J. Syst. Evol. Microbiol.">
        <title>The Global Catalogue of Microorganisms (GCM) 10K type strain sequencing project: providing services to taxonomists for standard genome sequencing and annotation.</title>
        <authorList>
            <consortium name="The Broad Institute Genomics Platform"/>
            <consortium name="The Broad Institute Genome Sequencing Center for Infectious Disease"/>
            <person name="Wu L."/>
            <person name="Ma J."/>
        </authorList>
    </citation>
    <scope>NUCLEOTIDE SEQUENCE [LARGE SCALE GENOMIC DNA]</scope>
    <source>
        <strain evidence="4 5">JCM 4542</strain>
    </source>
</reference>
<keyword evidence="5" id="KW-1185">Reference proteome</keyword>
<dbReference type="CDD" id="cd03784">
    <property type="entry name" value="GT1_Gtf-like"/>
    <property type="match status" value="1"/>
</dbReference>
<dbReference type="RefSeq" id="WP_344435438.1">
    <property type="nucleotide sequence ID" value="NZ_BAAASL010000009.1"/>
</dbReference>
<evidence type="ECO:0000313" key="5">
    <source>
        <dbReference type="Proteomes" id="UP001500886"/>
    </source>
</evidence>
<dbReference type="Pfam" id="PF06722">
    <property type="entry name" value="EryCIII-like_C"/>
    <property type="match status" value="1"/>
</dbReference>
<organism evidence="4 5">
    <name type="scientific">Streptomyces luteosporeus</name>
    <dbReference type="NCBI Taxonomy" id="173856"/>
    <lineage>
        <taxon>Bacteria</taxon>
        <taxon>Bacillati</taxon>
        <taxon>Actinomycetota</taxon>
        <taxon>Actinomycetes</taxon>
        <taxon>Kitasatosporales</taxon>
        <taxon>Streptomycetaceae</taxon>
        <taxon>Streptomyces</taxon>
    </lineage>
</organism>
<keyword evidence="1" id="KW-0808">Transferase</keyword>
<dbReference type="SUPFAM" id="SSF53756">
    <property type="entry name" value="UDP-Glycosyltransferase/glycogen phosphorylase"/>
    <property type="match status" value="1"/>
</dbReference>